<evidence type="ECO:0000313" key="2">
    <source>
        <dbReference type="EMBL" id="ABG50965.1"/>
    </source>
</evidence>
<dbReference type="HOGENOM" id="CLU_149351_0_0_3"/>
<sequence length="159" mass="17998">MGTREASFLLGISRQRLLVLLAQGRVKGADKKGRIWEIPANSSGMPVIIPARRGPKGIWHKQEPTEPKMIHVNQSKIKSNKRKPPEKLEPVVSVKDGKRNDYGYDLYIPGPCLIVYRPYEPAKCGAHLWINTYNCVEFVDTQFNFNPATARQPSKQICI</sequence>
<gene>
    <name evidence="2" type="ordered locus">Tery_1700</name>
</gene>
<dbReference type="KEGG" id="ter:Tery_1700"/>
<dbReference type="RefSeq" id="WP_011611340.1">
    <property type="nucleotide sequence ID" value="NC_008312.1"/>
</dbReference>
<dbReference type="eggNOG" id="ENOG5034229">
    <property type="taxonomic scope" value="Bacteria"/>
</dbReference>
<dbReference type="EMBL" id="CP000393">
    <property type="protein sequence ID" value="ABG50965.1"/>
    <property type="molecule type" value="Genomic_DNA"/>
</dbReference>
<organism evidence="2">
    <name type="scientific">Trichodesmium erythraeum (strain IMS101)</name>
    <dbReference type="NCBI Taxonomy" id="203124"/>
    <lineage>
        <taxon>Bacteria</taxon>
        <taxon>Bacillati</taxon>
        <taxon>Cyanobacteriota</taxon>
        <taxon>Cyanophyceae</taxon>
        <taxon>Oscillatoriophycideae</taxon>
        <taxon>Oscillatoriales</taxon>
        <taxon>Microcoleaceae</taxon>
        <taxon>Trichodesmium</taxon>
    </lineage>
</organism>
<accession>Q114V9</accession>
<feature type="region of interest" description="Disordered" evidence="1">
    <location>
        <begin position="63"/>
        <end position="89"/>
    </location>
</feature>
<proteinExistence type="predicted"/>
<reference evidence="2" key="1">
    <citation type="submission" date="2006-06" db="EMBL/GenBank/DDBJ databases">
        <title>Complete sequence of Trichodesmium erythraeum IMS101.</title>
        <authorList>
            <consortium name="US DOE Joint Genome Institute"/>
            <person name="Copeland A."/>
            <person name="Lucas S."/>
            <person name="Lapidus A."/>
            <person name="Barry K."/>
            <person name="Detter J.C."/>
            <person name="Glavina del Rio T."/>
            <person name="Hammon N."/>
            <person name="Israni S."/>
            <person name="Dalin E."/>
            <person name="Tice H."/>
            <person name="Pitluck S."/>
            <person name="Kiss H."/>
            <person name="Munk A.C."/>
            <person name="Brettin T."/>
            <person name="Bruce D."/>
            <person name="Han C."/>
            <person name="Tapia R."/>
            <person name="Gilna P."/>
            <person name="Schmutz J."/>
            <person name="Larimer F."/>
            <person name="Land M."/>
            <person name="Hauser L."/>
            <person name="Kyrpides N."/>
            <person name="Kim E."/>
            <person name="Richardson P."/>
        </authorList>
    </citation>
    <scope>NUCLEOTIDE SEQUENCE [LARGE SCALE GENOMIC DNA]</scope>
    <source>
        <strain evidence="2">IMS101</strain>
    </source>
</reference>
<name>Q114V9_TRIEI</name>
<dbReference type="AlphaFoldDB" id="Q114V9"/>
<protein>
    <recommendedName>
        <fullName evidence="3">Helix-turn-helix domain-containing protein</fullName>
    </recommendedName>
</protein>
<evidence type="ECO:0008006" key="3">
    <source>
        <dbReference type="Google" id="ProtNLM"/>
    </source>
</evidence>
<evidence type="ECO:0000256" key="1">
    <source>
        <dbReference type="SAM" id="MobiDB-lite"/>
    </source>
</evidence>